<organism evidence="2 3">
    <name type="scientific">Paenibacillus contaminans</name>
    <dbReference type="NCBI Taxonomy" id="450362"/>
    <lineage>
        <taxon>Bacteria</taxon>
        <taxon>Bacillati</taxon>
        <taxon>Bacillota</taxon>
        <taxon>Bacilli</taxon>
        <taxon>Bacillales</taxon>
        <taxon>Paenibacillaceae</taxon>
        <taxon>Paenibacillus</taxon>
    </lineage>
</organism>
<accession>A0A329MCN6</accession>
<proteinExistence type="predicted"/>
<gene>
    <name evidence="2" type="ORF">DQG23_25745</name>
</gene>
<dbReference type="AlphaFoldDB" id="A0A329MCN6"/>
<protein>
    <recommendedName>
        <fullName evidence="1">Putative endonuclease Z1 domain-containing protein</fullName>
    </recommendedName>
</protein>
<name>A0A329MCN6_9BACL</name>
<keyword evidence="3" id="KW-1185">Reference proteome</keyword>
<dbReference type="Pfam" id="PF10593">
    <property type="entry name" value="Z1"/>
    <property type="match status" value="1"/>
</dbReference>
<evidence type="ECO:0000313" key="3">
    <source>
        <dbReference type="Proteomes" id="UP000250369"/>
    </source>
</evidence>
<evidence type="ECO:0000259" key="1">
    <source>
        <dbReference type="Pfam" id="PF10593"/>
    </source>
</evidence>
<evidence type="ECO:0000313" key="2">
    <source>
        <dbReference type="EMBL" id="RAV17819.1"/>
    </source>
</evidence>
<dbReference type="EMBL" id="QMFB01000017">
    <property type="protein sequence ID" value="RAV17819.1"/>
    <property type="molecule type" value="Genomic_DNA"/>
</dbReference>
<dbReference type="InterPro" id="IPR018310">
    <property type="entry name" value="Put_endonuclease_Z1-dom"/>
</dbReference>
<dbReference type="OrthoDB" id="436461at2"/>
<comment type="caution">
    <text evidence="2">The sequence shown here is derived from an EMBL/GenBank/DDBJ whole genome shotgun (WGS) entry which is preliminary data.</text>
</comment>
<reference evidence="2 3" key="1">
    <citation type="journal article" date="2009" name="Int. J. Syst. Evol. Microbiol.">
        <title>Paenibacillus contaminans sp. nov., isolated from a contaminated laboratory plate.</title>
        <authorList>
            <person name="Chou J.H."/>
            <person name="Lee J.H."/>
            <person name="Lin M.C."/>
            <person name="Chang P.S."/>
            <person name="Arun A.B."/>
            <person name="Young C.C."/>
            <person name="Chen W.M."/>
        </authorList>
    </citation>
    <scope>NUCLEOTIDE SEQUENCE [LARGE SCALE GENOMIC DNA]</scope>
    <source>
        <strain evidence="2 3">CKOBP-6</strain>
    </source>
</reference>
<feature type="domain" description="Putative endonuclease Z1" evidence="1">
    <location>
        <begin position="279"/>
        <end position="488"/>
    </location>
</feature>
<dbReference type="RefSeq" id="WP_113033905.1">
    <property type="nucleotide sequence ID" value="NZ_QMFB01000017.1"/>
</dbReference>
<sequence>MVINLDGVNVKHCSKFIEIDTGSEDAAKSVLKTAKEIMIKAPEPSNEEGKSFGLLYGLIQSGKTNIINMCIAIAADNGYKLFIVLTDNNTVLQNQTLERADDSYEGILTKDISTINNESPLFIKEVLKNEGVLLVCKKHPSDLNKLLEFIQDYDVHNLPTIVVDDEADAIGLNTNQRLENSPPSSINKQLLELSKKLRLYLYLQVTATPQAIILQDRDSGLSPEFIVMPEDSDGYIGIDTFFSTHRKQIVRPVNITEIEHLIHSDETENGLIIPKGMLKSLCSFMVAATIKIIEDNELKQDPSKMHYSYLYHISPFQKIHEKIKKLVDIFKTELYLSIQEDSSRDSKAYLDVLFECYKDIKTTYPNNCPNFDVVITTLRRNITSFNVMIINSSSHSEIKSSKKYNILIGGNKLGRGLTIPRLLTTYYGRNSSSPQVDTLLQHARMCGYRSNDLDVTRIFIPDELAELFEEISIHDQTQREIINAKQEKDTLYLDLNVIKPTRPNVIPTSVGAYKAGSTYFPKQPEYRKNHIENVTRHINQLILNKCKDPKKVYTVETSFATELINNVPILSSGGWRSKIIIQYISWYERNSSDKVQFLYILDSNIGKSKHKEGIGAVLSGNNSNVSEIIENNVDKNKPLLIMVRITGAKWEKEPFWIPLFKFPDNSKNILFNLANI</sequence>
<dbReference type="Proteomes" id="UP000250369">
    <property type="component" value="Unassembled WGS sequence"/>
</dbReference>